<organism evidence="9 10">
    <name type="scientific">Lacrimispora amygdalina</name>
    <dbReference type="NCBI Taxonomy" id="253257"/>
    <lineage>
        <taxon>Bacteria</taxon>
        <taxon>Bacillati</taxon>
        <taxon>Bacillota</taxon>
        <taxon>Clostridia</taxon>
        <taxon>Lachnospirales</taxon>
        <taxon>Lachnospiraceae</taxon>
        <taxon>Lacrimispora</taxon>
    </lineage>
</organism>
<dbReference type="InterPro" id="IPR003593">
    <property type="entry name" value="AAA+_ATPase"/>
</dbReference>
<dbReference type="Proteomes" id="UP000260680">
    <property type="component" value="Unassembled WGS sequence"/>
</dbReference>
<keyword evidence="3" id="KW-0813">Transport</keyword>
<dbReference type="InterPro" id="IPR027417">
    <property type="entry name" value="P-loop_NTPase"/>
</dbReference>
<accession>A0A3E2N4X9</accession>
<dbReference type="PANTHER" id="PTHR43297">
    <property type="entry name" value="OLIGOPEPTIDE TRANSPORT ATP-BINDING PROTEIN APPD"/>
    <property type="match status" value="1"/>
</dbReference>
<dbReference type="OrthoDB" id="9806285at2"/>
<dbReference type="FunFam" id="3.40.50.300:FF:000016">
    <property type="entry name" value="Oligopeptide ABC transporter ATP-binding component"/>
    <property type="match status" value="1"/>
</dbReference>
<dbReference type="Gene3D" id="3.40.50.300">
    <property type="entry name" value="P-loop containing nucleotide triphosphate hydrolases"/>
    <property type="match status" value="1"/>
</dbReference>
<evidence type="ECO:0000256" key="7">
    <source>
        <dbReference type="ARBA" id="ARBA00023136"/>
    </source>
</evidence>
<dbReference type="PROSITE" id="PS00211">
    <property type="entry name" value="ABC_TRANSPORTER_1"/>
    <property type="match status" value="1"/>
</dbReference>
<evidence type="ECO:0000256" key="4">
    <source>
        <dbReference type="ARBA" id="ARBA00022475"/>
    </source>
</evidence>
<dbReference type="InterPro" id="IPR013563">
    <property type="entry name" value="Oligopep_ABC_C"/>
</dbReference>
<dbReference type="Pfam" id="PF08352">
    <property type="entry name" value="oligo_HPY"/>
    <property type="match status" value="1"/>
</dbReference>
<evidence type="ECO:0000313" key="10">
    <source>
        <dbReference type="Proteomes" id="UP000260680"/>
    </source>
</evidence>
<dbReference type="InterPro" id="IPR017871">
    <property type="entry name" value="ABC_transporter-like_CS"/>
</dbReference>
<gene>
    <name evidence="9" type="ORF">DS742_25930</name>
</gene>
<evidence type="ECO:0000256" key="5">
    <source>
        <dbReference type="ARBA" id="ARBA00022741"/>
    </source>
</evidence>
<evidence type="ECO:0000256" key="2">
    <source>
        <dbReference type="ARBA" id="ARBA00005417"/>
    </source>
</evidence>
<dbReference type="GO" id="GO:0015833">
    <property type="term" value="P:peptide transport"/>
    <property type="evidence" value="ECO:0007669"/>
    <property type="project" value="InterPro"/>
</dbReference>
<protein>
    <submittedName>
        <fullName evidence="9">ABC transporter ATP-binding protein</fullName>
    </submittedName>
</protein>
<comment type="similarity">
    <text evidence="2">Belongs to the ABC transporter superfamily.</text>
</comment>
<evidence type="ECO:0000256" key="1">
    <source>
        <dbReference type="ARBA" id="ARBA00004202"/>
    </source>
</evidence>
<dbReference type="InterPro" id="IPR003439">
    <property type="entry name" value="ABC_transporter-like_ATP-bd"/>
</dbReference>
<comment type="subcellular location">
    <subcellularLocation>
        <location evidence="1">Cell membrane</location>
        <topology evidence="1">Peripheral membrane protein</topology>
    </subcellularLocation>
</comment>
<dbReference type="GO" id="GO:0005886">
    <property type="term" value="C:plasma membrane"/>
    <property type="evidence" value="ECO:0007669"/>
    <property type="project" value="UniProtKB-SubCell"/>
</dbReference>
<dbReference type="NCBIfam" id="TIGR01727">
    <property type="entry name" value="oligo_HPY"/>
    <property type="match status" value="1"/>
</dbReference>
<reference evidence="9 10" key="1">
    <citation type="submission" date="2018-07" db="EMBL/GenBank/DDBJ databases">
        <title>New species, Clostridium PI-S10-A1B.</title>
        <authorList>
            <person name="Krishna G."/>
            <person name="Summeta K."/>
            <person name="Shikha S."/>
            <person name="Prabhu P.B."/>
            <person name="Suresh K."/>
        </authorList>
    </citation>
    <scope>NUCLEOTIDE SEQUENCE [LARGE SCALE GENOMIC DNA]</scope>
    <source>
        <strain evidence="9 10">PI-S10-A1B</strain>
    </source>
</reference>
<dbReference type="SMART" id="SM00382">
    <property type="entry name" value="AAA"/>
    <property type="match status" value="1"/>
</dbReference>
<comment type="caution">
    <text evidence="9">The sequence shown here is derived from an EMBL/GenBank/DDBJ whole genome shotgun (WGS) entry which is preliminary data.</text>
</comment>
<dbReference type="PROSITE" id="PS50893">
    <property type="entry name" value="ABC_TRANSPORTER_2"/>
    <property type="match status" value="1"/>
</dbReference>
<keyword evidence="6 9" id="KW-0067">ATP-binding</keyword>
<name>A0A3E2N4X9_9FIRM</name>
<keyword evidence="4" id="KW-1003">Cell membrane</keyword>
<keyword evidence="5" id="KW-0547">Nucleotide-binding</keyword>
<dbReference type="Pfam" id="PF00005">
    <property type="entry name" value="ABC_tran"/>
    <property type="match status" value="1"/>
</dbReference>
<evidence type="ECO:0000259" key="8">
    <source>
        <dbReference type="PROSITE" id="PS50893"/>
    </source>
</evidence>
<dbReference type="InterPro" id="IPR050388">
    <property type="entry name" value="ABC_Ni/Peptide_Import"/>
</dbReference>
<evidence type="ECO:0000256" key="6">
    <source>
        <dbReference type="ARBA" id="ARBA00022840"/>
    </source>
</evidence>
<dbReference type="GO" id="GO:0016887">
    <property type="term" value="F:ATP hydrolysis activity"/>
    <property type="evidence" value="ECO:0007669"/>
    <property type="project" value="InterPro"/>
</dbReference>
<dbReference type="SUPFAM" id="SSF52540">
    <property type="entry name" value="P-loop containing nucleoside triphosphate hydrolases"/>
    <property type="match status" value="1"/>
</dbReference>
<dbReference type="AlphaFoldDB" id="A0A3E2N4X9"/>
<dbReference type="EMBL" id="QOHO01000107">
    <property type="protein sequence ID" value="RFZ76040.1"/>
    <property type="molecule type" value="Genomic_DNA"/>
</dbReference>
<evidence type="ECO:0000256" key="3">
    <source>
        <dbReference type="ARBA" id="ARBA00022448"/>
    </source>
</evidence>
<sequence>MIGGSEVATDNVLEIKNLHTYFYTDDGVVKAVDGVDVELKRGSTLGIVGESGSGKSVTSLSVMGLLTGTKGKIAEGEILLDGKDIVSLSKEERRKIRGNKISMIFQEPMTSLNPVMKIGDQIVECVLQHEKISKKEAYEKAEKMLTMTGVPRVHHMMKEYPFQLSGGQRQRVMIAMALVCKPEILIADEPTTALDVTIQAQILDLMNQLKKETGTSILFITHDLGVVAEICDDVAVMYCGRVVEKGDVKSIFYNPSHPYTRGLLASIPRVGDAGKELQSIPGNVPNPKYMPEGCKFAPRCPYAKEKCRKEEPGFFRMPEEGHISRCWMCENSTASENDGQKGGV</sequence>
<feature type="domain" description="ABC transporter" evidence="8">
    <location>
        <begin position="13"/>
        <end position="264"/>
    </location>
</feature>
<evidence type="ECO:0000313" key="9">
    <source>
        <dbReference type="EMBL" id="RFZ76040.1"/>
    </source>
</evidence>
<keyword evidence="7" id="KW-0472">Membrane</keyword>
<dbReference type="CDD" id="cd03257">
    <property type="entry name" value="ABC_NikE_OppD_transporters"/>
    <property type="match status" value="1"/>
</dbReference>
<proteinExistence type="inferred from homology"/>
<dbReference type="PANTHER" id="PTHR43297:SF2">
    <property type="entry name" value="DIPEPTIDE TRANSPORT ATP-BINDING PROTEIN DPPD"/>
    <property type="match status" value="1"/>
</dbReference>
<dbReference type="GO" id="GO:0005524">
    <property type="term" value="F:ATP binding"/>
    <property type="evidence" value="ECO:0007669"/>
    <property type="project" value="UniProtKB-KW"/>
</dbReference>